<dbReference type="InterPro" id="IPR002586">
    <property type="entry name" value="CobQ/CobB/MinD/ParA_Nub-bd_dom"/>
</dbReference>
<reference evidence="2 3" key="1">
    <citation type="submission" date="2017-07" db="EMBL/GenBank/DDBJ databases">
        <title>Draft Genome Sequences of Select Purple Nonsulfur Bacteria.</title>
        <authorList>
            <person name="Lasarre B."/>
            <person name="Mckinlay J.B."/>
        </authorList>
    </citation>
    <scope>NUCLEOTIDE SEQUENCE [LARGE SCALE GENOMIC DNA]</scope>
    <source>
        <strain evidence="2 3">DSM 5909</strain>
    </source>
</reference>
<dbReference type="EMBL" id="NPEX01000017">
    <property type="protein sequence ID" value="RAI45395.1"/>
    <property type="molecule type" value="Genomic_DNA"/>
</dbReference>
<keyword evidence="3" id="KW-1185">Reference proteome</keyword>
<protein>
    <recommendedName>
        <fullName evidence="1">CobQ/CobB/MinD/ParA nucleotide binding domain-containing protein</fullName>
    </recommendedName>
</protein>
<dbReference type="Pfam" id="PF01656">
    <property type="entry name" value="CbiA"/>
    <property type="match status" value="1"/>
</dbReference>
<evidence type="ECO:0000259" key="1">
    <source>
        <dbReference type="Pfam" id="PF01656"/>
    </source>
</evidence>
<name>A0A327L5S6_9BRAD</name>
<organism evidence="2 3">
    <name type="scientific">Rhodoplanes roseus</name>
    <dbReference type="NCBI Taxonomy" id="29409"/>
    <lineage>
        <taxon>Bacteria</taxon>
        <taxon>Pseudomonadati</taxon>
        <taxon>Pseudomonadota</taxon>
        <taxon>Alphaproteobacteria</taxon>
        <taxon>Hyphomicrobiales</taxon>
        <taxon>Nitrobacteraceae</taxon>
        <taxon>Rhodoplanes</taxon>
    </lineage>
</organism>
<feature type="domain" description="CobQ/CobB/MinD/ParA nucleotide binding" evidence="1">
    <location>
        <begin position="8"/>
        <end position="186"/>
    </location>
</feature>
<dbReference type="Gene3D" id="3.40.50.300">
    <property type="entry name" value="P-loop containing nucleotide triphosphate hydrolases"/>
    <property type="match status" value="1"/>
</dbReference>
<evidence type="ECO:0000313" key="3">
    <source>
        <dbReference type="Proteomes" id="UP000249130"/>
    </source>
</evidence>
<dbReference type="PANTHER" id="PTHR13696:SF99">
    <property type="entry name" value="COBYRINIC ACID AC-DIAMIDE SYNTHASE"/>
    <property type="match status" value="1"/>
</dbReference>
<dbReference type="Proteomes" id="UP000249130">
    <property type="component" value="Unassembled WGS sequence"/>
</dbReference>
<dbReference type="SUPFAM" id="SSF52540">
    <property type="entry name" value="P-loop containing nucleoside triphosphate hydrolases"/>
    <property type="match status" value="1"/>
</dbReference>
<gene>
    <name evidence="2" type="ORF">CH341_04365</name>
</gene>
<accession>A0A327L5S6</accession>
<dbReference type="OrthoDB" id="9804460at2"/>
<evidence type="ECO:0000313" key="2">
    <source>
        <dbReference type="EMBL" id="RAI45395.1"/>
    </source>
</evidence>
<sequence>MAGKPYVIAFAQGKGGVGKTTIAVSVASELRKRGAALALVDADPQGSACRWAEVGKLGFPVWRIPLDERPVPTWVAQLQRVTSRLVLIDSAPNDRALGACVALADTVMVPCGPSGLDLDATFRTIGIIQEVRRRRPNAMRVILIPNRVDLRTLEGQQISEELKATGETVCAPIGSRTAFVRAFTTGHAVNQFAPGSPADRDIQALCNTLESVTRSKPREVRHA</sequence>
<comment type="caution">
    <text evidence="2">The sequence shown here is derived from an EMBL/GenBank/DDBJ whole genome shotgun (WGS) entry which is preliminary data.</text>
</comment>
<dbReference type="CDD" id="cd02042">
    <property type="entry name" value="ParAB_family"/>
    <property type="match status" value="1"/>
</dbReference>
<proteinExistence type="predicted"/>
<dbReference type="PANTHER" id="PTHR13696">
    <property type="entry name" value="P-LOOP CONTAINING NUCLEOSIDE TRIPHOSPHATE HYDROLASE"/>
    <property type="match status" value="1"/>
</dbReference>
<dbReference type="PIRSF" id="PIRSF009320">
    <property type="entry name" value="Nuc_binding_HP_1000"/>
    <property type="match status" value="1"/>
</dbReference>
<dbReference type="InterPro" id="IPR050678">
    <property type="entry name" value="DNA_Partitioning_ATPase"/>
</dbReference>
<dbReference type="RefSeq" id="WP_111417812.1">
    <property type="nucleotide sequence ID" value="NZ_NPEX01000017.1"/>
</dbReference>
<dbReference type="AlphaFoldDB" id="A0A327L5S6"/>
<dbReference type="InterPro" id="IPR027417">
    <property type="entry name" value="P-loop_NTPase"/>
</dbReference>